<keyword evidence="6 8" id="KW-0408">Iron</keyword>
<dbReference type="OrthoDB" id="1885901at2759"/>
<accession>A0A086JV65</accession>
<evidence type="ECO:0000256" key="6">
    <source>
        <dbReference type="ARBA" id="ARBA00023004"/>
    </source>
</evidence>
<gene>
    <name evidence="11" type="ORF">TGDOM2_215070</name>
</gene>
<dbReference type="SUPFAM" id="SSF54292">
    <property type="entry name" value="2Fe-2S ferredoxin-like"/>
    <property type="match status" value="1"/>
</dbReference>
<feature type="region of interest" description="Disordered" evidence="9">
    <location>
        <begin position="135"/>
        <end position="170"/>
    </location>
</feature>
<evidence type="ECO:0000256" key="8">
    <source>
        <dbReference type="RuleBase" id="RU364001"/>
    </source>
</evidence>
<dbReference type="EMBL" id="AHZU02001130">
    <property type="protein sequence ID" value="KFG36033.1"/>
    <property type="molecule type" value="Genomic_DNA"/>
</dbReference>
<dbReference type="AlphaFoldDB" id="A0A086JV65"/>
<dbReference type="PROSITE" id="PS51085">
    <property type="entry name" value="2FE2S_FER_2"/>
    <property type="match status" value="1"/>
</dbReference>
<dbReference type="Proteomes" id="UP000028837">
    <property type="component" value="Unassembled WGS sequence"/>
</dbReference>
<feature type="compositionally biased region" description="Low complexity" evidence="9">
    <location>
        <begin position="137"/>
        <end position="152"/>
    </location>
</feature>
<dbReference type="InterPro" id="IPR006058">
    <property type="entry name" value="2Fe2S_fd_BS"/>
</dbReference>
<dbReference type="PROSITE" id="PS00197">
    <property type="entry name" value="2FE2S_FER_1"/>
    <property type="match status" value="1"/>
</dbReference>
<evidence type="ECO:0000256" key="5">
    <source>
        <dbReference type="ARBA" id="ARBA00022982"/>
    </source>
</evidence>
<evidence type="ECO:0000256" key="1">
    <source>
        <dbReference type="ARBA" id="ARBA00007874"/>
    </source>
</evidence>
<keyword evidence="11" id="KW-0560">Oxidoreductase</keyword>
<evidence type="ECO:0000256" key="2">
    <source>
        <dbReference type="ARBA" id="ARBA00022448"/>
    </source>
</evidence>
<dbReference type="InterPro" id="IPR001041">
    <property type="entry name" value="2Fe-2S_ferredoxin-type"/>
</dbReference>
<evidence type="ECO:0000259" key="10">
    <source>
        <dbReference type="PROSITE" id="PS51085"/>
    </source>
</evidence>
<comment type="cofactor">
    <cofactor evidence="8">
        <name>[2Fe-2S] cluster</name>
        <dbReference type="ChEBI" id="CHEBI:190135"/>
    </cofactor>
    <text evidence="8">Binds 1 [2Fe-2S] cluster.</text>
</comment>
<comment type="function">
    <text evidence="8">Ferredoxins are iron-sulfur proteins that transfer electrons in a wide variety of metabolic reactions.</text>
</comment>
<name>A0A086JV65_TOXGO</name>
<dbReference type="NCBIfam" id="TIGR02008">
    <property type="entry name" value="fdx_plant"/>
    <property type="match status" value="1"/>
</dbReference>
<keyword evidence="2 8" id="KW-0813">Transport</keyword>
<dbReference type="GO" id="GO:0022900">
    <property type="term" value="P:electron transport chain"/>
    <property type="evidence" value="ECO:0007669"/>
    <property type="project" value="InterPro"/>
</dbReference>
<dbReference type="PANTHER" id="PTHR43112">
    <property type="entry name" value="FERREDOXIN"/>
    <property type="match status" value="1"/>
</dbReference>
<dbReference type="PANTHER" id="PTHR43112:SF3">
    <property type="entry name" value="FERREDOXIN-2, CHLOROPLASTIC"/>
    <property type="match status" value="1"/>
</dbReference>
<protein>
    <recommendedName>
        <fullName evidence="8">Ferredoxin</fullName>
    </recommendedName>
</protein>
<keyword evidence="7 8" id="KW-0411">Iron-sulfur</keyword>
<organism evidence="11 12">
    <name type="scientific">Toxoplasma gondii GAB2-2007-GAL-DOM2</name>
    <dbReference type="NCBI Taxonomy" id="1130820"/>
    <lineage>
        <taxon>Eukaryota</taxon>
        <taxon>Sar</taxon>
        <taxon>Alveolata</taxon>
        <taxon>Apicomplexa</taxon>
        <taxon>Conoidasida</taxon>
        <taxon>Coccidia</taxon>
        <taxon>Eucoccidiorida</taxon>
        <taxon>Eimeriorina</taxon>
        <taxon>Sarcocystidae</taxon>
        <taxon>Toxoplasma</taxon>
    </lineage>
</organism>
<dbReference type="InterPro" id="IPR012675">
    <property type="entry name" value="Beta-grasp_dom_sf"/>
</dbReference>
<keyword evidence="5 8" id="KW-0249">Electron transport</keyword>
<evidence type="ECO:0000256" key="4">
    <source>
        <dbReference type="ARBA" id="ARBA00022723"/>
    </source>
</evidence>
<evidence type="ECO:0000313" key="12">
    <source>
        <dbReference type="Proteomes" id="UP000028837"/>
    </source>
</evidence>
<dbReference type="CDD" id="cd00207">
    <property type="entry name" value="fer2"/>
    <property type="match status" value="1"/>
</dbReference>
<dbReference type="InterPro" id="IPR036010">
    <property type="entry name" value="2Fe-2S_ferredoxin-like_sf"/>
</dbReference>
<comment type="similarity">
    <text evidence="1 8">Belongs to the 2Fe2S plant-type ferredoxin family.</text>
</comment>
<feature type="domain" description="2Fe-2S ferredoxin-type" evidence="10">
    <location>
        <begin position="225"/>
        <end position="316"/>
    </location>
</feature>
<dbReference type="Gene3D" id="3.10.20.30">
    <property type="match status" value="1"/>
</dbReference>
<evidence type="ECO:0000256" key="7">
    <source>
        <dbReference type="ARBA" id="ARBA00023014"/>
    </source>
</evidence>
<evidence type="ECO:0000256" key="3">
    <source>
        <dbReference type="ARBA" id="ARBA00022714"/>
    </source>
</evidence>
<dbReference type="GO" id="GO:0016491">
    <property type="term" value="F:oxidoreductase activity"/>
    <property type="evidence" value="ECO:0007669"/>
    <property type="project" value="UniProtKB-KW"/>
</dbReference>
<dbReference type="GO" id="GO:0046872">
    <property type="term" value="F:metal ion binding"/>
    <property type="evidence" value="ECO:0007669"/>
    <property type="project" value="UniProtKB-KW"/>
</dbReference>
<proteinExistence type="inferred from homology"/>
<reference evidence="11 12" key="1">
    <citation type="submission" date="2014-02" db="EMBL/GenBank/DDBJ databases">
        <authorList>
            <person name="Sibley D."/>
            <person name="Venepally P."/>
            <person name="Karamycheva S."/>
            <person name="Hadjithomas M."/>
            <person name="Khan A."/>
            <person name="Brunk B."/>
            <person name="Roos D."/>
            <person name="Caler E."/>
            <person name="Lorenzi H."/>
        </authorList>
    </citation>
    <scope>NUCLEOTIDE SEQUENCE [LARGE SCALE GENOMIC DNA]</scope>
    <source>
        <strain evidence="11 12">GAB2-2007-GAL-DOM2</strain>
    </source>
</reference>
<keyword evidence="3 8" id="KW-0001">2Fe-2S</keyword>
<dbReference type="Pfam" id="PF00111">
    <property type="entry name" value="Fer2"/>
    <property type="match status" value="1"/>
</dbReference>
<dbReference type="GO" id="GO:0009055">
    <property type="term" value="F:electron transfer activity"/>
    <property type="evidence" value="ECO:0007669"/>
    <property type="project" value="InterPro"/>
</dbReference>
<comment type="caution">
    <text evidence="11">The sequence shown here is derived from an EMBL/GenBank/DDBJ whole genome shotgun (WGS) entry which is preliminary data.</text>
</comment>
<sequence length="325" mass="34215">MADASLLPGEPAVAGAMSREALFPRRMPVFPSGAFLSPPRFSRILLVVCLLFFSSSPLAFVSSLSAWNSASSAASALSGASSPSSSCSFAASPSRECRRASSLPLGASTNARPGRLREPERSAKFRFPSVSAFLGPSASRPSSTVSASSAEATLPTLGRQPGASASSLVSSAPLPRPCLGAAQRTTGLWSHRAARLCSEGATLEAGWGKAEPRNVRLRIHSRLFHRIKLQTPDGETKELECAEDEYILDAAEAAGIELPYSCRGGSCSTCAGKLLMGSVDGSEQVYLDDAQQKKGYVLLCTAYPKEDCTILTHQEDQLHSEGGDE</sequence>
<dbReference type="InterPro" id="IPR010241">
    <property type="entry name" value="Fd_pln"/>
</dbReference>
<evidence type="ECO:0000313" key="11">
    <source>
        <dbReference type="EMBL" id="KFG36033.1"/>
    </source>
</evidence>
<feature type="region of interest" description="Disordered" evidence="9">
    <location>
        <begin position="100"/>
        <end position="120"/>
    </location>
</feature>
<dbReference type="VEuPathDB" id="ToxoDB:TGDOM2_215070"/>
<dbReference type="GO" id="GO:0051537">
    <property type="term" value="F:2 iron, 2 sulfur cluster binding"/>
    <property type="evidence" value="ECO:0007669"/>
    <property type="project" value="UniProtKB-KW"/>
</dbReference>
<evidence type="ECO:0000256" key="9">
    <source>
        <dbReference type="SAM" id="MobiDB-lite"/>
    </source>
</evidence>
<keyword evidence="4 8" id="KW-0479">Metal-binding</keyword>